<organism evidence="3 5">
    <name type="scientific">Natrialba magadii (strain ATCC 43099 / DSM 3394 / CCM 3739 / CIP 104546 / IAM 13178 / JCM 8861 / NBRC 102185 / NCIMB 2190 / MS3)</name>
    <name type="common">Natronobacterium magadii</name>
    <dbReference type="NCBI Taxonomy" id="547559"/>
    <lineage>
        <taxon>Archaea</taxon>
        <taxon>Methanobacteriati</taxon>
        <taxon>Methanobacteriota</taxon>
        <taxon>Stenosarchaea group</taxon>
        <taxon>Halobacteria</taxon>
        <taxon>Halobacteriales</taxon>
        <taxon>Natrialbaceae</taxon>
        <taxon>Natrialba</taxon>
    </lineage>
</organism>
<dbReference type="OrthoDB" id="8915at2157"/>
<dbReference type="Gene3D" id="3.40.50.150">
    <property type="entry name" value="Vaccinia Virus protein VP39"/>
    <property type="match status" value="1"/>
</dbReference>
<reference evidence="4 6" key="3">
    <citation type="journal article" date="2014" name="PLoS Genet.">
        <title>Phylogenetically driven sequencing of extremely halophilic archaea reveals strategies for static and dynamic osmo-response.</title>
        <authorList>
            <person name="Becker E.A."/>
            <person name="Seitzer P.M."/>
            <person name="Tritt A."/>
            <person name="Larsen D."/>
            <person name="Krusor M."/>
            <person name="Yao A.I."/>
            <person name="Wu D."/>
            <person name="Madern D."/>
            <person name="Eisen J.A."/>
            <person name="Darling A.E."/>
            <person name="Facciotti M.T."/>
        </authorList>
    </citation>
    <scope>NUCLEOTIDE SEQUENCE [LARGE SCALE GENOMIC DNA]</scope>
    <source>
        <strain evidence="6">ATCC 43099 / DSM 3394 / CCM 3739 / CIP 104546 / IAM 13178 / JCM 8861 / NBRC 102185 / NCIMB 2190 / MS3</strain>
        <strain evidence="4">MS-3</strain>
    </source>
</reference>
<dbReference type="KEGG" id="nmg:Nmag_3735"/>
<dbReference type="EMBL" id="AOHS01000007">
    <property type="protein sequence ID" value="ELY34386.1"/>
    <property type="molecule type" value="Genomic_DNA"/>
</dbReference>
<feature type="region of interest" description="Disordered" evidence="1">
    <location>
        <begin position="1"/>
        <end position="23"/>
    </location>
</feature>
<gene>
    <name evidence="3" type="ordered locus">Nmag_3735</name>
    <name evidence="4" type="ORF">C500_00587</name>
</gene>
<dbReference type="GO" id="GO:0008168">
    <property type="term" value="F:methyltransferase activity"/>
    <property type="evidence" value="ECO:0007669"/>
    <property type="project" value="UniProtKB-KW"/>
</dbReference>
<dbReference type="InterPro" id="IPR029063">
    <property type="entry name" value="SAM-dependent_MTases_sf"/>
</dbReference>
<dbReference type="EMBL" id="CP001933">
    <property type="protein sequence ID" value="ADD07277.1"/>
    <property type="molecule type" value="Genomic_DNA"/>
</dbReference>
<dbReference type="EC" id="2.1.1.-" evidence="3"/>
<dbReference type="GeneID" id="8826603"/>
<dbReference type="CDD" id="cd02440">
    <property type="entry name" value="AdoMet_MTases"/>
    <property type="match status" value="1"/>
</dbReference>
<evidence type="ECO:0000313" key="4">
    <source>
        <dbReference type="EMBL" id="ELY34386.1"/>
    </source>
</evidence>
<dbReference type="AlphaFoldDB" id="D3T118"/>
<keyword evidence="3" id="KW-0489">Methyltransferase</keyword>
<evidence type="ECO:0000256" key="1">
    <source>
        <dbReference type="SAM" id="MobiDB-lite"/>
    </source>
</evidence>
<dbReference type="SUPFAM" id="SSF53335">
    <property type="entry name" value="S-adenosyl-L-methionine-dependent methyltransferases"/>
    <property type="match status" value="1"/>
</dbReference>
<protein>
    <submittedName>
        <fullName evidence="3">S-adenosylmethionine-dependent methyltransferase</fullName>
        <ecNumber evidence="3">2.1.1.-</ecNumber>
    </submittedName>
    <submittedName>
        <fullName evidence="4">Type 11 methyltransferase</fullName>
    </submittedName>
</protein>
<reference evidence="3" key="4">
    <citation type="submission" date="2016-09" db="EMBL/GenBank/DDBJ databases">
        <authorList>
            <person name="Pfeiffer F."/>
        </authorList>
    </citation>
    <scope>NUCLEOTIDE SEQUENCE</scope>
    <source>
        <strain evidence="3">ATCC 43099</strain>
        <plasmid evidence="3">pNMAG01</plasmid>
    </source>
</reference>
<evidence type="ECO:0000313" key="3">
    <source>
        <dbReference type="EMBL" id="ADD07277.1"/>
    </source>
</evidence>
<dbReference type="Pfam" id="PF13847">
    <property type="entry name" value="Methyltransf_31"/>
    <property type="match status" value="1"/>
</dbReference>
<geneLocation type="plasmid" evidence="3 5">
    <name>pNMAG01</name>
</geneLocation>
<feature type="domain" description="Methyltransferase" evidence="2">
    <location>
        <begin position="60"/>
        <end position="168"/>
    </location>
</feature>
<evidence type="ECO:0000313" key="6">
    <source>
        <dbReference type="Proteomes" id="UP000011543"/>
    </source>
</evidence>
<dbReference type="RefSeq" id="WP_004267010.1">
    <property type="nucleotide sequence ID" value="NC_013923.1"/>
</dbReference>
<feature type="compositionally biased region" description="Low complexity" evidence="1">
    <location>
        <begin position="1"/>
        <end position="15"/>
    </location>
</feature>
<name>D3T118_NATMM</name>
<dbReference type="PATRIC" id="fig|547559.17.peg.108"/>
<keyword evidence="5" id="KW-1185">Reference proteome</keyword>
<proteinExistence type="predicted"/>
<reference evidence="5" key="1">
    <citation type="submission" date="2010-02" db="EMBL/GenBank/DDBJ databases">
        <title>Complete sequence of plasmid 1 of Natrialba magadii ATCC 43099.</title>
        <authorList>
            <consortium name="US DOE Joint Genome Institute"/>
            <person name="Lucas S."/>
            <person name="Copeland A."/>
            <person name="Lapidus A."/>
            <person name="Cheng J.-F."/>
            <person name="Bruce D."/>
            <person name="Goodwin L."/>
            <person name="Pitluck S."/>
            <person name="Davenport K."/>
            <person name="Saunders E."/>
            <person name="Detter J.C."/>
            <person name="Han C."/>
            <person name="Tapia R."/>
            <person name="Land M."/>
            <person name="Hauser L."/>
            <person name="Kyrpides N."/>
            <person name="Mikhailova N."/>
            <person name="De Castro R.E."/>
            <person name="Maupin-Furlow J.A."/>
            <person name="Woyke T."/>
        </authorList>
    </citation>
    <scope>NUCLEOTIDE SEQUENCE [LARGE SCALE GENOMIC DNA]</scope>
    <source>
        <strain evidence="5">ATCC 43099 / DSM 3394 / CCM 3739 / CIP 104546 / IAM 13178 / JCM 8861 / NBRC 102185 / NCIMB 2190 / MS3</strain>
        <plasmid evidence="5">pNMAG01</plasmid>
    </source>
</reference>
<evidence type="ECO:0000259" key="2">
    <source>
        <dbReference type="Pfam" id="PF13847"/>
    </source>
</evidence>
<dbReference type="Proteomes" id="UP000001879">
    <property type="component" value="Plasmid pNMAG01"/>
</dbReference>
<dbReference type="InterPro" id="IPR025714">
    <property type="entry name" value="Methyltranfer_dom"/>
</dbReference>
<dbReference type="Proteomes" id="UP000011543">
    <property type="component" value="Unassembled WGS sequence"/>
</dbReference>
<dbReference type="HOGENOM" id="CLU_080641_1_0_2"/>
<dbReference type="GO" id="GO:0032259">
    <property type="term" value="P:methylation"/>
    <property type="evidence" value="ECO:0007669"/>
    <property type="project" value="UniProtKB-KW"/>
</dbReference>
<accession>D3T118</accession>
<dbReference type="PANTHER" id="PTHR43861">
    <property type="entry name" value="TRANS-ACONITATE 2-METHYLTRANSFERASE-RELATED"/>
    <property type="match status" value="1"/>
</dbReference>
<keyword evidence="3" id="KW-0614">Plasmid</keyword>
<reference evidence="3 5" key="2">
    <citation type="journal article" date="2012" name="BMC Genomics">
        <title>A comparative genomics perspective on the genetic content of the alkaliphilic haloarchaeon Natrialba magadii ATCC 43099T.</title>
        <authorList>
            <person name="Siddaramappa S."/>
            <person name="Challacombe J.F."/>
            <person name="Decastro R.E."/>
            <person name="Pfeiffer F."/>
            <person name="Sastre D.E."/>
            <person name="Gimenez M.I."/>
            <person name="Paggi R.A."/>
            <person name="Detter J.C."/>
            <person name="Davenport K.W."/>
            <person name="Goodwin L.A."/>
            <person name="Kyrpides N."/>
            <person name="Tapia R."/>
            <person name="Pitluck S."/>
            <person name="Lucas S."/>
            <person name="Woyke T."/>
            <person name="Maupin-Furlow J.A."/>
        </authorList>
    </citation>
    <scope>NUCLEOTIDE SEQUENCE [LARGE SCALE GENOMIC DNA]</scope>
    <source>
        <strain evidence="3">ATCC 43099</strain>
        <strain evidence="5">ATCC 43099 / DSM 3394 / CCM 3739 / CIP 104546 / IAM 13178 / JCM 8861 / NBRC 102185 / NCIMB 2190 / MS3</strain>
    </source>
</reference>
<dbReference type="PANTHER" id="PTHR43861:SF1">
    <property type="entry name" value="TRANS-ACONITATE 2-METHYLTRANSFERASE"/>
    <property type="match status" value="1"/>
</dbReference>
<sequence length="245" mass="27401">MNTAASRNANTAASSDRGQGYTDHLERSQRVWDRWSDWYGLSEKDFEPIRERAIDRLDLQDGDHVLDVGCGPGVNFAYSRSQIGSEGQLVAVDYSPAMVENATDRVDQYGWENVEVRQADATTVDFDEQFDAVIATLSLGVMPDAHSTIENIYRLLAPGGRLAVVDVRPAPSGPLRLLNPIIWRVFRWYANWNPENDVTESLHHVFDECELAETVFGTTAYAMDCRKSNGSDRFGGCCSQSDIDR</sequence>
<keyword evidence="3" id="KW-0808">Transferase</keyword>
<evidence type="ECO:0000313" key="5">
    <source>
        <dbReference type="Proteomes" id="UP000001879"/>
    </source>
</evidence>